<name>Q7D6N9_MYCTO</name>
<evidence type="ECO:0000259" key="1">
    <source>
        <dbReference type="Pfam" id="PF06722"/>
    </source>
</evidence>
<dbReference type="Pfam" id="PF06722">
    <property type="entry name" value="EryCIII-like_C"/>
    <property type="match status" value="1"/>
</dbReference>
<dbReference type="PANTHER" id="PTHR48050">
    <property type="entry name" value="STEROL 3-BETA-GLUCOSYLTRANSFERASE"/>
    <property type="match status" value="1"/>
</dbReference>
<sequence length="420" mass="43166">MASVVSGVSGDVSVSSAMAVSLRLWRCGRVGPMRVAVVAGPDPGHSFPAIALCQRFRAAADTPTLFTGVEWLEAARAAGIDAVELDGLAATDRDLDAGARIHRRAAQMAVLNVPRLRALEPELVVSDVITACGGMAAELLGIPWVELNPHPLYLPSKGLPPIGSGLAAGTGIRGRLRDATMRALTGRSWRAGLRQRAAVRVEIGLPARDPGPLRRLIATLPALEVPRPDWPAEAVVVGPLHFEPTDRVLAIPAGTGPVVVVAPSTALTGTAGLTEVALQSLTPGETVPSGSRLVVSRLSGADLTVPPWAVAGLGSQAELLTRADLVICGGGHGMVAKTLLAGVPMVVVPGGGDQWEIANRVVRQGSAVLIRPLTADALVAAVNEVLSSPRFREAARRAAASVAGAADPVRVCHDALALAG</sequence>
<dbReference type="KEGG" id="mtc:MT2808.1"/>
<organism evidence="2 3">
    <name type="scientific">Mycobacterium tuberculosis (strain CDC 1551 / Oshkosh)</name>
    <dbReference type="NCBI Taxonomy" id="83331"/>
    <lineage>
        <taxon>Bacteria</taxon>
        <taxon>Bacillati</taxon>
        <taxon>Actinomycetota</taxon>
        <taxon>Actinomycetes</taxon>
        <taxon>Mycobacteriales</taxon>
        <taxon>Mycobacteriaceae</taxon>
        <taxon>Mycobacterium</taxon>
        <taxon>Mycobacterium tuberculosis complex</taxon>
    </lineage>
</organism>
<dbReference type="GO" id="GO:0008194">
    <property type="term" value="F:UDP-glycosyltransferase activity"/>
    <property type="evidence" value="ECO:0007669"/>
    <property type="project" value="InterPro"/>
</dbReference>
<gene>
    <name evidence="2" type="ordered locus">MT2808.1</name>
</gene>
<keyword evidence="3" id="KW-1185">Reference proteome</keyword>
<proteinExistence type="predicted"/>
<accession>Q7D6N9</accession>
<dbReference type="AlphaFoldDB" id="Q7D6N9"/>
<dbReference type="EMBL" id="AE000516">
    <property type="protein sequence ID" value="AAK47130.1"/>
    <property type="molecule type" value="Genomic_DNA"/>
</dbReference>
<dbReference type="InterPro" id="IPR002213">
    <property type="entry name" value="UDP_glucos_trans"/>
</dbReference>
<feature type="domain" description="Erythromycin biosynthesis protein CIII-like C-terminal" evidence="1">
    <location>
        <begin position="318"/>
        <end position="417"/>
    </location>
</feature>
<evidence type="ECO:0000313" key="2">
    <source>
        <dbReference type="EMBL" id="AAK47130.1"/>
    </source>
</evidence>
<evidence type="ECO:0000313" key="3">
    <source>
        <dbReference type="Proteomes" id="UP000001020"/>
    </source>
</evidence>
<dbReference type="PANTHER" id="PTHR48050:SF13">
    <property type="entry name" value="STEROL 3-BETA-GLUCOSYLTRANSFERASE UGT80A2"/>
    <property type="match status" value="1"/>
</dbReference>
<dbReference type="FunFam" id="3.40.50.2000:FF:000234">
    <property type="entry name" value="Glycosyl transferase"/>
    <property type="match status" value="1"/>
</dbReference>
<dbReference type="InterPro" id="IPR010610">
    <property type="entry name" value="EryCIII-like_C"/>
</dbReference>
<protein>
    <recommendedName>
        <fullName evidence="1">Erythromycin biosynthesis protein CIII-like C-terminal domain-containing protein</fullName>
    </recommendedName>
</protein>
<dbReference type="GO" id="GO:0017000">
    <property type="term" value="P:antibiotic biosynthetic process"/>
    <property type="evidence" value="ECO:0007669"/>
    <property type="project" value="UniProtKB-ARBA"/>
</dbReference>
<dbReference type="InterPro" id="IPR050426">
    <property type="entry name" value="Glycosyltransferase_28"/>
</dbReference>
<dbReference type="HOGENOM" id="CLU_717250_0_0_11"/>
<dbReference type="SUPFAM" id="SSF53756">
    <property type="entry name" value="UDP-Glycosyltransferase/glycogen phosphorylase"/>
    <property type="match status" value="1"/>
</dbReference>
<dbReference type="Proteomes" id="UP000001020">
    <property type="component" value="Chromosome"/>
</dbReference>
<dbReference type="GO" id="GO:0016758">
    <property type="term" value="F:hexosyltransferase activity"/>
    <property type="evidence" value="ECO:0007669"/>
    <property type="project" value="UniProtKB-ARBA"/>
</dbReference>
<dbReference type="CDD" id="cd03784">
    <property type="entry name" value="GT1_Gtf-like"/>
    <property type="match status" value="1"/>
</dbReference>
<reference evidence="2 3" key="1">
    <citation type="journal article" date="2002" name="J. Bacteriol.">
        <title>Whole-genome comparison of Mycobacterium tuberculosis clinical and laboratory strains.</title>
        <authorList>
            <person name="Fleischmann R.D."/>
            <person name="Alland D."/>
            <person name="Eisen J.A."/>
            <person name="Carpenter L."/>
            <person name="White O."/>
            <person name="Peterson J."/>
            <person name="DeBoy R."/>
            <person name="Dodson R."/>
            <person name="Gwinn M."/>
            <person name="Haft D."/>
            <person name="Hickey E."/>
            <person name="Kolonay J.F."/>
            <person name="Nelson W.C."/>
            <person name="Umayam L.A."/>
            <person name="Ermolaeva M."/>
            <person name="Salzberg S.L."/>
            <person name="Delcher A."/>
            <person name="Utterback T."/>
            <person name="Weidman J."/>
            <person name="Khouri H."/>
            <person name="Gill J."/>
            <person name="Mikula A."/>
            <person name="Bishai W."/>
            <person name="Jacobs Jr W.R.Jr."/>
            <person name="Venter J.C."/>
            <person name="Fraser C.M."/>
        </authorList>
    </citation>
    <scope>NUCLEOTIDE SEQUENCE [LARGE SCALE GENOMIC DNA]</scope>
    <source>
        <strain evidence="3">CDC 1551 / Oshkosh</strain>
    </source>
</reference>
<dbReference type="Gene3D" id="3.40.50.2000">
    <property type="entry name" value="Glycogen Phosphorylase B"/>
    <property type="match status" value="2"/>
</dbReference>